<dbReference type="OrthoDB" id="9153118at2"/>
<protein>
    <submittedName>
        <fullName evidence="1">Nucleoid-associated protein</fullName>
    </submittedName>
</protein>
<evidence type="ECO:0000313" key="1">
    <source>
        <dbReference type="EMBL" id="TCJ14112.1"/>
    </source>
</evidence>
<dbReference type="RefSeq" id="WP_131448915.1">
    <property type="nucleotide sequence ID" value="NZ_SJZI01000042.1"/>
</dbReference>
<name>A0A4V2NVM7_9BACT</name>
<sequence length="346" mass="40339">MELNTAVLKKLSLHFVGSKNNLDPLIVADKELELEEGVREVLESGLMSRFRNVPEQYAFTHPSSLQFNEVYNYCRGTFADAEQFVELSGRIARHLYEASTHPKVKGGELYVALFEGLPVEGRMHKAIALFKTESKAYFLDTRQERQEVQFDLREGVQLDKIDKGCLIINRNEEEGFDVLLFDNQNRGEEALYWKEGFLNVEPQRNEFHHTAQFLTLTKQFITEQLESEHGVGRKEQVELLHKSIDYFRSKESFDIDEFQNEVFGAEDVIDSFRDFGARFTEKNDYDIAAQFDIAHDAVKKQARIFKSVLKLDKNFHIYIHGRTDLIEKGVDMDGRKYYKIYYQDEA</sequence>
<comment type="caution">
    <text evidence="1">The sequence shown here is derived from an EMBL/GenBank/DDBJ whole genome shotgun (WGS) entry which is preliminary data.</text>
</comment>
<dbReference type="Pfam" id="PF04245">
    <property type="entry name" value="NA37"/>
    <property type="match status" value="1"/>
</dbReference>
<dbReference type="Proteomes" id="UP000295334">
    <property type="component" value="Unassembled WGS sequence"/>
</dbReference>
<organism evidence="1 2">
    <name type="scientific">Flaviaesturariibacter flavus</name>
    <dbReference type="NCBI Taxonomy" id="2502780"/>
    <lineage>
        <taxon>Bacteria</taxon>
        <taxon>Pseudomonadati</taxon>
        <taxon>Bacteroidota</taxon>
        <taxon>Chitinophagia</taxon>
        <taxon>Chitinophagales</taxon>
        <taxon>Chitinophagaceae</taxon>
        <taxon>Flaviaestuariibacter</taxon>
    </lineage>
</organism>
<dbReference type="EMBL" id="SJZI01000042">
    <property type="protein sequence ID" value="TCJ14112.1"/>
    <property type="molecule type" value="Genomic_DNA"/>
</dbReference>
<evidence type="ECO:0000313" key="2">
    <source>
        <dbReference type="Proteomes" id="UP000295334"/>
    </source>
</evidence>
<accession>A0A4V2NVM7</accession>
<dbReference type="GO" id="GO:0009295">
    <property type="term" value="C:nucleoid"/>
    <property type="evidence" value="ECO:0007669"/>
    <property type="project" value="InterPro"/>
</dbReference>
<gene>
    <name evidence="1" type="ORF">EPD60_08865</name>
</gene>
<reference evidence="1 2" key="1">
    <citation type="submission" date="2019-03" db="EMBL/GenBank/DDBJ databases">
        <authorList>
            <person name="Kim M.K.M."/>
        </authorList>
    </citation>
    <scope>NUCLEOTIDE SEQUENCE [LARGE SCALE GENOMIC DNA]</scope>
    <source>
        <strain evidence="1 2">17J68-12</strain>
    </source>
</reference>
<dbReference type="AlphaFoldDB" id="A0A4V2NVM7"/>
<keyword evidence="2" id="KW-1185">Reference proteome</keyword>
<proteinExistence type="predicted"/>
<dbReference type="InterPro" id="IPR007358">
    <property type="entry name" value="Nucleoid_associated_NdpA"/>
</dbReference>